<evidence type="ECO:0000313" key="2">
    <source>
        <dbReference type="EMBL" id="GGN05029.1"/>
    </source>
</evidence>
<name>A0ABQ2IE13_9MICO</name>
<evidence type="ECO:0000313" key="3">
    <source>
        <dbReference type="Proteomes" id="UP000623461"/>
    </source>
</evidence>
<proteinExistence type="predicted"/>
<dbReference type="EMBL" id="BMNZ01000007">
    <property type="protein sequence ID" value="GGN05029.1"/>
    <property type="molecule type" value="Genomic_DNA"/>
</dbReference>
<evidence type="ECO:0000256" key="1">
    <source>
        <dbReference type="SAM" id="MobiDB-lite"/>
    </source>
</evidence>
<feature type="region of interest" description="Disordered" evidence="1">
    <location>
        <begin position="38"/>
        <end position="65"/>
    </location>
</feature>
<keyword evidence="3" id="KW-1185">Reference proteome</keyword>
<reference evidence="3" key="1">
    <citation type="journal article" date="2019" name="Int. J. Syst. Evol. Microbiol.">
        <title>The Global Catalogue of Microorganisms (GCM) 10K type strain sequencing project: providing services to taxonomists for standard genome sequencing and annotation.</title>
        <authorList>
            <consortium name="The Broad Institute Genomics Platform"/>
            <consortium name="The Broad Institute Genome Sequencing Center for Infectious Disease"/>
            <person name="Wu L."/>
            <person name="Ma J."/>
        </authorList>
    </citation>
    <scope>NUCLEOTIDE SEQUENCE [LARGE SCALE GENOMIC DNA]</scope>
    <source>
        <strain evidence="3">JCM 1365</strain>
    </source>
</reference>
<dbReference type="Proteomes" id="UP000623461">
    <property type="component" value="Unassembled WGS sequence"/>
</dbReference>
<gene>
    <name evidence="2" type="ORF">GCM10009721_35610</name>
</gene>
<protein>
    <submittedName>
        <fullName evidence="2">Uncharacterized protein</fullName>
    </submittedName>
</protein>
<accession>A0ABQ2IE13</accession>
<organism evidence="2 3">
    <name type="scientific">Terrabacter tumescens</name>
    <dbReference type="NCBI Taxonomy" id="60443"/>
    <lineage>
        <taxon>Bacteria</taxon>
        <taxon>Bacillati</taxon>
        <taxon>Actinomycetota</taxon>
        <taxon>Actinomycetes</taxon>
        <taxon>Micrococcales</taxon>
        <taxon>Intrasporangiaceae</taxon>
        <taxon>Terrabacter</taxon>
    </lineage>
</organism>
<sequence length="65" mass="6427">MFKGRRDRGAVSGAIIGVICVVLGGGAAAVAVTTVVSTSGPNDSRAVETGPRSPVEPSQVIQYGG</sequence>
<dbReference type="RefSeq" id="WP_030202043.1">
    <property type="nucleotide sequence ID" value="NZ_BMNZ01000007.1"/>
</dbReference>
<comment type="caution">
    <text evidence="2">The sequence shown here is derived from an EMBL/GenBank/DDBJ whole genome shotgun (WGS) entry which is preliminary data.</text>
</comment>